<protein>
    <submittedName>
        <fullName evidence="1">Uncharacterized protein</fullName>
    </submittedName>
</protein>
<evidence type="ECO:0000313" key="2">
    <source>
        <dbReference type="Proteomes" id="UP000289734"/>
    </source>
</evidence>
<comment type="caution">
    <text evidence="1">The sequence shown here is derived from an EMBL/GenBank/DDBJ whole genome shotgun (WGS) entry which is preliminary data.</text>
</comment>
<reference evidence="2" key="1">
    <citation type="submission" date="2019-01" db="EMBL/GenBank/DDBJ databases">
        <title>Cytophagaceae bacterium strain CAR-16.</title>
        <authorList>
            <person name="Chen W.-M."/>
        </authorList>
    </citation>
    <scope>NUCLEOTIDE SEQUENCE [LARGE SCALE GENOMIC DNA]</scope>
    <source>
        <strain evidence="2">ICH-30</strain>
    </source>
</reference>
<dbReference type="Proteomes" id="UP000289734">
    <property type="component" value="Unassembled WGS sequence"/>
</dbReference>
<gene>
    <name evidence="1" type="ORF">EQG68_14910</name>
</gene>
<sequence>MIILHVYHQAVLLSVLLEIHQQQLVDGLTAATLYDVYVRSICSTPTPSNWTQPASFNTTICEVANQCLY</sequence>
<name>A0A4Q1KEJ6_9FLAO</name>
<dbReference type="EMBL" id="SBKQ01000041">
    <property type="protein sequence ID" value="RXR26004.1"/>
    <property type="molecule type" value="Genomic_DNA"/>
</dbReference>
<dbReference type="OrthoDB" id="1113525at2"/>
<evidence type="ECO:0000313" key="1">
    <source>
        <dbReference type="EMBL" id="RXR26004.1"/>
    </source>
</evidence>
<keyword evidence="2" id="KW-1185">Reference proteome</keyword>
<accession>A0A4Q1KEJ6</accession>
<dbReference type="AlphaFoldDB" id="A0A4Q1KEJ6"/>
<proteinExistence type="predicted"/>
<organism evidence="1 2">
    <name type="scientific">Flavobacterium piscinae</name>
    <dbReference type="NCBI Taxonomy" id="2506424"/>
    <lineage>
        <taxon>Bacteria</taxon>
        <taxon>Pseudomonadati</taxon>
        <taxon>Bacteroidota</taxon>
        <taxon>Flavobacteriia</taxon>
        <taxon>Flavobacteriales</taxon>
        <taxon>Flavobacteriaceae</taxon>
        <taxon>Flavobacterium</taxon>
    </lineage>
</organism>